<reference evidence="2 3" key="1">
    <citation type="journal article" date="2018" name="PLoS Pathog.">
        <title>Evolution of structural diversity of trichothecenes, a family of toxins produced by plant pathogenic and entomopathogenic fungi.</title>
        <authorList>
            <person name="Proctor R.H."/>
            <person name="McCormick S.P."/>
            <person name="Kim H.S."/>
            <person name="Cardoza R.E."/>
            <person name="Stanley A.M."/>
            <person name="Lindo L."/>
            <person name="Kelly A."/>
            <person name="Brown D.W."/>
            <person name="Lee T."/>
            <person name="Vaughan M.M."/>
            <person name="Alexander N.J."/>
            <person name="Busman M."/>
            <person name="Gutierrez S."/>
        </authorList>
    </citation>
    <scope>NUCLEOTIDE SEQUENCE [LARGE SCALE GENOMIC DNA]</scope>
    <source>
        <strain evidence="2 3">NRRL 13405</strain>
    </source>
</reference>
<evidence type="ECO:0000256" key="1">
    <source>
        <dbReference type="SAM" id="MobiDB-lite"/>
    </source>
</evidence>
<sequence length="370" mass="41990">MAVYQQTLGTWNRGAREYPGHKVVETLGGEPYQQLFVDMTCLEEYRMFSVEEHRLEDYKQTRTGTVEESCLQQWSNGTSAEVLKGGRLASLRGKGIAVHVGSQPPSDENTWTLPVKLISRHSAYFKTACLWNATGTISLPEQDPIVFSLFVEWMYYTAYDACTLGTSISIHARCWVLADYLLCNEFKTYAMSRLFKDHVDQTTVFGNAAVNYADVEYVCSFTAPDSKLREFYLDFAVDHFANAKMLRGTTAEWDEIFQNHPQARSRLLENMRSPWMAYTNDMGYYLEANEFKVDSCLRMDAGLAGLSIAENKTDIATAEHTSNNELSQSTEGFQSSSNAPAFVPNPPPKSHAELVHNANWFVFERKRNQQ</sequence>
<gene>
    <name evidence="2" type="ORF">FIE12Z_6945</name>
</gene>
<proteinExistence type="predicted"/>
<dbReference type="Proteomes" id="UP000265631">
    <property type="component" value="Unassembled WGS sequence"/>
</dbReference>
<comment type="caution">
    <text evidence="2">The sequence shown here is derived from an EMBL/GenBank/DDBJ whole genome shotgun (WGS) entry which is preliminary data.</text>
</comment>
<organism evidence="2 3">
    <name type="scientific">Fusarium flagelliforme</name>
    <dbReference type="NCBI Taxonomy" id="2675880"/>
    <lineage>
        <taxon>Eukaryota</taxon>
        <taxon>Fungi</taxon>
        <taxon>Dikarya</taxon>
        <taxon>Ascomycota</taxon>
        <taxon>Pezizomycotina</taxon>
        <taxon>Sordariomycetes</taxon>
        <taxon>Hypocreomycetidae</taxon>
        <taxon>Hypocreales</taxon>
        <taxon>Nectriaceae</taxon>
        <taxon>Fusarium</taxon>
        <taxon>Fusarium incarnatum-equiseti species complex</taxon>
    </lineage>
</organism>
<dbReference type="PANTHER" id="PTHR47843:SF2">
    <property type="entry name" value="BTB DOMAIN-CONTAINING PROTEIN"/>
    <property type="match status" value="1"/>
</dbReference>
<feature type="region of interest" description="Disordered" evidence="1">
    <location>
        <begin position="320"/>
        <end position="349"/>
    </location>
</feature>
<dbReference type="EMBL" id="PXXK01000193">
    <property type="protein sequence ID" value="RFN48890.1"/>
    <property type="molecule type" value="Genomic_DNA"/>
</dbReference>
<accession>A0A395MM51</accession>
<name>A0A395MM51_9HYPO</name>
<dbReference type="InterPro" id="IPR011333">
    <property type="entry name" value="SKP1/BTB/POZ_sf"/>
</dbReference>
<dbReference type="PANTHER" id="PTHR47843">
    <property type="entry name" value="BTB DOMAIN-CONTAINING PROTEIN-RELATED"/>
    <property type="match status" value="1"/>
</dbReference>
<evidence type="ECO:0000313" key="2">
    <source>
        <dbReference type="EMBL" id="RFN48890.1"/>
    </source>
</evidence>
<keyword evidence="3" id="KW-1185">Reference proteome</keyword>
<protein>
    <submittedName>
        <fullName evidence="2">Putative sdr family protein</fullName>
    </submittedName>
</protein>
<dbReference type="Gene3D" id="3.30.710.10">
    <property type="entry name" value="Potassium Channel Kv1.1, Chain A"/>
    <property type="match status" value="1"/>
</dbReference>
<dbReference type="STRING" id="2594813.A0A395MM51"/>
<feature type="compositionally biased region" description="Polar residues" evidence="1">
    <location>
        <begin position="320"/>
        <end position="339"/>
    </location>
</feature>
<evidence type="ECO:0000313" key="3">
    <source>
        <dbReference type="Proteomes" id="UP000265631"/>
    </source>
</evidence>
<dbReference type="AlphaFoldDB" id="A0A395MM51"/>